<dbReference type="GO" id="GO:0009403">
    <property type="term" value="P:toxin biosynthetic process"/>
    <property type="evidence" value="ECO:0007669"/>
    <property type="project" value="InterPro"/>
</dbReference>
<dbReference type="GO" id="GO:0016020">
    <property type="term" value="C:membrane"/>
    <property type="evidence" value="ECO:0007669"/>
    <property type="project" value="UniProtKB-SubCell"/>
</dbReference>
<keyword evidence="4" id="KW-0472">Membrane</keyword>
<evidence type="ECO:0000256" key="4">
    <source>
        <dbReference type="ARBA" id="ARBA00023136"/>
    </source>
</evidence>
<comment type="subcellular location">
    <subcellularLocation>
        <location evidence="1">Membrane</location>
        <topology evidence="1">Multi-pass membrane protein</topology>
    </subcellularLocation>
</comment>
<evidence type="ECO:0000256" key="2">
    <source>
        <dbReference type="ARBA" id="ARBA00022692"/>
    </source>
</evidence>
<keyword evidence="2" id="KW-0812">Transmembrane</keyword>
<protein>
    <submittedName>
        <fullName evidence="5">Colicin V production protein</fullName>
    </submittedName>
</protein>
<keyword evidence="3" id="KW-1133">Transmembrane helix</keyword>
<name>A0A0U5ASW6_9BACL</name>
<proteinExistence type="predicted"/>
<evidence type="ECO:0000313" key="6">
    <source>
        <dbReference type="Proteomes" id="UP000217696"/>
    </source>
</evidence>
<dbReference type="OrthoDB" id="2680486at2"/>
<dbReference type="KEGG" id="asoc:CB4_01082"/>
<dbReference type="PANTHER" id="PTHR37306:SF1">
    <property type="entry name" value="COLICIN V PRODUCTION PROTEIN"/>
    <property type="match status" value="1"/>
</dbReference>
<organism evidence="5 6">
    <name type="scientific">Aneurinibacillus soli</name>
    <dbReference type="NCBI Taxonomy" id="1500254"/>
    <lineage>
        <taxon>Bacteria</taxon>
        <taxon>Bacillati</taxon>
        <taxon>Bacillota</taxon>
        <taxon>Bacilli</taxon>
        <taxon>Bacillales</taxon>
        <taxon>Paenibacillaceae</taxon>
        <taxon>Aneurinibacillus group</taxon>
        <taxon>Aneurinibacillus</taxon>
    </lineage>
</organism>
<reference evidence="5 6" key="1">
    <citation type="submission" date="2015-12" db="EMBL/GenBank/DDBJ databases">
        <title>Genome sequence of Aneurinibacillus soli.</title>
        <authorList>
            <person name="Lee J.S."/>
            <person name="Lee K.C."/>
            <person name="Kim K.K."/>
            <person name="Lee B.W."/>
        </authorList>
    </citation>
    <scope>NUCLEOTIDE SEQUENCE [LARGE SCALE GENOMIC DNA]</scope>
    <source>
        <strain evidence="5 6">CB4</strain>
    </source>
</reference>
<gene>
    <name evidence="5" type="ORF">CB4_01082</name>
</gene>
<evidence type="ECO:0000256" key="3">
    <source>
        <dbReference type="ARBA" id="ARBA00022989"/>
    </source>
</evidence>
<dbReference type="PANTHER" id="PTHR37306">
    <property type="entry name" value="COLICIN V PRODUCTION PROTEIN"/>
    <property type="match status" value="1"/>
</dbReference>
<sequence length="186" mass="20249">MNILDIIIVVVLLLSFWRGWHQGFVMQLTKIAGLILSAVVAFWYHRPVAEQLSHWIPLSGAGQSASSFAALPFVQNGLYNIVAFALLAFVTGLVVRYIGSLLNSVAQLPVLSMINRLAGSVVAFVKTGIIFLLILAVVSLIPVESVQHTLAGSSFASYAKQEMPAVLDWVKQEFNQPTSHSKNSTL</sequence>
<dbReference type="RefSeq" id="WP_096463907.1">
    <property type="nucleotide sequence ID" value="NZ_AP017312.1"/>
</dbReference>
<evidence type="ECO:0000256" key="1">
    <source>
        <dbReference type="ARBA" id="ARBA00004141"/>
    </source>
</evidence>
<dbReference type="Pfam" id="PF02674">
    <property type="entry name" value="Colicin_V"/>
    <property type="match status" value="1"/>
</dbReference>
<dbReference type="AlphaFoldDB" id="A0A0U5ASW6"/>
<dbReference type="Proteomes" id="UP000217696">
    <property type="component" value="Chromosome"/>
</dbReference>
<evidence type="ECO:0000313" key="5">
    <source>
        <dbReference type="EMBL" id="BAU26913.1"/>
    </source>
</evidence>
<accession>A0A0U5ASW6</accession>
<keyword evidence="6" id="KW-1185">Reference proteome</keyword>
<dbReference type="EMBL" id="AP017312">
    <property type="protein sequence ID" value="BAU26913.1"/>
    <property type="molecule type" value="Genomic_DNA"/>
</dbReference>
<dbReference type="InterPro" id="IPR003825">
    <property type="entry name" value="Colicin-V_CvpA"/>
</dbReference>